<feature type="compositionally biased region" description="Basic and acidic residues" evidence="1">
    <location>
        <begin position="357"/>
        <end position="366"/>
    </location>
</feature>
<keyword evidence="3" id="KW-1185">Reference proteome</keyword>
<dbReference type="EMBL" id="JAUIZM010000001">
    <property type="protein sequence ID" value="KAK1405283.1"/>
    <property type="molecule type" value="Genomic_DNA"/>
</dbReference>
<evidence type="ECO:0008006" key="4">
    <source>
        <dbReference type="Google" id="ProtNLM"/>
    </source>
</evidence>
<feature type="compositionally biased region" description="Basic and acidic residues" evidence="1">
    <location>
        <begin position="258"/>
        <end position="277"/>
    </location>
</feature>
<evidence type="ECO:0000313" key="3">
    <source>
        <dbReference type="Proteomes" id="UP001237642"/>
    </source>
</evidence>
<name>A0AAD8JL69_9APIA</name>
<dbReference type="Proteomes" id="UP001237642">
    <property type="component" value="Unassembled WGS sequence"/>
</dbReference>
<gene>
    <name evidence="2" type="ORF">POM88_004888</name>
</gene>
<feature type="region of interest" description="Disordered" evidence="1">
    <location>
        <begin position="247"/>
        <end position="375"/>
    </location>
</feature>
<feature type="compositionally biased region" description="Basic and acidic residues" evidence="1">
    <location>
        <begin position="292"/>
        <end position="310"/>
    </location>
</feature>
<evidence type="ECO:0000313" key="2">
    <source>
        <dbReference type="EMBL" id="KAK1405283.1"/>
    </source>
</evidence>
<reference evidence="2" key="1">
    <citation type="submission" date="2023-02" db="EMBL/GenBank/DDBJ databases">
        <title>Genome of toxic invasive species Heracleum sosnowskyi carries increased number of genes despite the absence of recent whole-genome duplications.</title>
        <authorList>
            <person name="Schelkunov M."/>
            <person name="Shtratnikova V."/>
            <person name="Makarenko M."/>
            <person name="Klepikova A."/>
            <person name="Omelchenko D."/>
            <person name="Novikova G."/>
            <person name="Obukhova E."/>
            <person name="Bogdanov V."/>
            <person name="Penin A."/>
            <person name="Logacheva M."/>
        </authorList>
    </citation>
    <scope>NUCLEOTIDE SEQUENCE</scope>
    <source>
        <strain evidence="2">Hsosn_3</strain>
        <tissue evidence="2">Leaf</tissue>
    </source>
</reference>
<accession>A0AAD8JL69</accession>
<organism evidence="2 3">
    <name type="scientific">Heracleum sosnowskyi</name>
    <dbReference type="NCBI Taxonomy" id="360622"/>
    <lineage>
        <taxon>Eukaryota</taxon>
        <taxon>Viridiplantae</taxon>
        <taxon>Streptophyta</taxon>
        <taxon>Embryophyta</taxon>
        <taxon>Tracheophyta</taxon>
        <taxon>Spermatophyta</taxon>
        <taxon>Magnoliopsida</taxon>
        <taxon>eudicotyledons</taxon>
        <taxon>Gunneridae</taxon>
        <taxon>Pentapetalae</taxon>
        <taxon>asterids</taxon>
        <taxon>campanulids</taxon>
        <taxon>Apiales</taxon>
        <taxon>Apiaceae</taxon>
        <taxon>Apioideae</taxon>
        <taxon>apioid superclade</taxon>
        <taxon>Tordylieae</taxon>
        <taxon>Tordyliinae</taxon>
        <taxon>Heracleum</taxon>
    </lineage>
</organism>
<evidence type="ECO:0000256" key="1">
    <source>
        <dbReference type="SAM" id="MobiDB-lite"/>
    </source>
</evidence>
<feature type="compositionally biased region" description="Basic and acidic residues" evidence="1">
    <location>
        <begin position="324"/>
        <end position="333"/>
    </location>
</feature>
<proteinExistence type="predicted"/>
<reference evidence="2" key="2">
    <citation type="submission" date="2023-05" db="EMBL/GenBank/DDBJ databases">
        <authorList>
            <person name="Schelkunov M.I."/>
        </authorList>
    </citation>
    <scope>NUCLEOTIDE SEQUENCE</scope>
    <source>
        <strain evidence="2">Hsosn_3</strain>
        <tissue evidence="2">Leaf</tissue>
    </source>
</reference>
<dbReference type="AlphaFoldDB" id="A0AAD8JL69"/>
<protein>
    <recommendedName>
        <fullName evidence="4">F-box associated domain-containing protein</fullName>
    </recommendedName>
</protein>
<comment type="caution">
    <text evidence="2">The sequence shown here is derived from an EMBL/GenBank/DDBJ whole genome shotgun (WGS) entry which is preliminary data.</text>
</comment>
<sequence>MAPCCGGKKFRVGVYSLSTDTWKVTYYDSAYATHTCKLTYSDSPCDAYLWLDIDVCNKLVGGVAYFVKYHRTLICFDLYHEVIREVQFPDTFGSQVDAFSLLPCGESIALIGTSQEHFTKWVLRNCAATNTSTWEKIVILKLETERVLYPLGFTKHGKYLLKNFYRGDNYLWDFEISSQLEECTSDTWIKDSRVRAIDSLVGNLVLLDEKTLDPFVETEPCSTQAIFELHKLPSLRVEKRTYMPDTTRKRMKGRRTNRKIERTGTEKPRKKGGKEIMDNAQNQLQGRGTKKRKEDTKMEKPSKKERKEMLGKTQNVLQGMGAKRRMEETEMEKPRKKGRKEMLDKSQNALQGTGAKRRMEETEVEKPRKKGTKKC</sequence>